<accession>C0NFC0</accession>
<protein>
    <recommendedName>
        <fullName evidence="3">Protein kinase domain-containing protein</fullName>
    </recommendedName>
</protein>
<dbReference type="GeneID" id="69034602"/>
<organism evidence="1 2">
    <name type="scientific">Ajellomyces capsulatus (strain G186AR / H82 / ATCC MYA-2454 / RMSCC 2432)</name>
    <name type="common">Darling's disease fungus</name>
    <name type="synonym">Histoplasma capsulatum</name>
    <dbReference type="NCBI Taxonomy" id="447093"/>
    <lineage>
        <taxon>Eukaryota</taxon>
        <taxon>Fungi</taxon>
        <taxon>Dikarya</taxon>
        <taxon>Ascomycota</taxon>
        <taxon>Pezizomycotina</taxon>
        <taxon>Eurotiomycetes</taxon>
        <taxon>Eurotiomycetidae</taxon>
        <taxon>Onygenales</taxon>
        <taxon>Ajellomycetaceae</taxon>
        <taxon>Histoplasma</taxon>
    </lineage>
</organism>
<reference evidence="1" key="1">
    <citation type="submission" date="2009-02" db="EMBL/GenBank/DDBJ databases">
        <title>The Genome Sequence of Ajellomyces capsulatus strain G186AR.</title>
        <authorList>
            <consortium name="The Broad Institute Genome Sequencing Platform"/>
            <person name="Champion M."/>
            <person name="Cuomo C."/>
            <person name="Ma L.-J."/>
            <person name="Henn M.R."/>
            <person name="Sil A."/>
            <person name="Goldman B."/>
            <person name="Young S.K."/>
            <person name="Kodira C.D."/>
            <person name="Zeng Q."/>
            <person name="Koehrsen M."/>
            <person name="Alvarado L."/>
            <person name="Berlin A."/>
            <person name="Borenstein D."/>
            <person name="Chen Z."/>
            <person name="Engels R."/>
            <person name="Freedman E."/>
            <person name="Gellesch M."/>
            <person name="Goldberg J."/>
            <person name="Griggs A."/>
            <person name="Gujja S."/>
            <person name="Heiman D."/>
            <person name="Hepburn T."/>
            <person name="Howarth C."/>
            <person name="Jen D."/>
            <person name="Larson L."/>
            <person name="Lewis B."/>
            <person name="Mehta T."/>
            <person name="Park D."/>
            <person name="Pearson M."/>
            <person name="Roberts A."/>
            <person name="Saif S."/>
            <person name="Shea T."/>
            <person name="Shenoy N."/>
            <person name="Sisk P."/>
            <person name="Stolte C."/>
            <person name="Sykes S."/>
            <person name="Walk T."/>
            <person name="White J."/>
            <person name="Yandava C."/>
            <person name="Klein B."/>
            <person name="McEwen J.G."/>
            <person name="Puccia R."/>
            <person name="Goldman G.H."/>
            <person name="Felipe M.S."/>
            <person name="Nino-Vega G."/>
            <person name="San-Blas G."/>
            <person name="Taylor J."/>
            <person name="Mendoza L."/>
            <person name="Galagan J."/>
            <person name="Nusbaum C."/>
            <person name="Birren B."/>
        </authorList>
    </citation>
    <scope>NUCLEOTIDE SEQUENCE</scope>
    <source>
        <strain evidence="1">G186AR</strain>
    </source>
</reference>
<dbReference type="AlphaFoldDB" id="C0NFC0"/>
<dbReference type="EMBL" id="GG663364">
    <property type="protein sequence ID" value="EEH09941.1"/>
    <property type="molecule type" value="Genomic_DNA"/>
</dbReference>
<gene>
    <name evidence="1" type="ORF">HCBG_01586</name>
</gene>
<dbReference type="VEuPathDB" id="FungiDB:I7I50_01069"/>
<sequence length="147" mass="17385">MIKAPNSRWDPKHRETNIFICESASYRRLTQAKICAQQNVCPTLRQFVNDEYPPTAILLQYIPNMKELKWTEYNERRMRNFVGGLVAIHDALVFHEDLHPRDMMVVDGNPERVIWLDFDRARTFNGHLSERQKELIAFDKEPRGRDG</sequence>
<evidence type="ECO:0000313" key="2">
    <source>
        <dbReference type="Proteomes" id="UP000001631"/>
    </source>
</evidence>
<dbReference type="InterPro" id="IPR011009">
    <property type="entry name" value="Kinase-like_dom_sf"/>
</dbReference>
<dbReference type="Proteomes" id="UP000001631">
    <property type="component" value="Unassembled WGS sequence"/>
</dbReference>
<keyword evidence="2" id="KW-1185">Reference proteome</keyword>
<dbReference type="SUPFAM" id="SSF56112">
    <property type="entry name" value="Protein kinase-like (PK-like)"/>
    <property type="match status" value="1"/>
</dbReference>
<dbReference type="STRING" id="447093.C0NFC0"/>
<evidence type="ECO:0000313" key="1">
    <source>
        <dbReference type="EMBL" id="EEH09941.1"/>
    </source>
</evidence>
<name>C0NFC0_AJECG</name>
<dbReference type="RefSeq" id="XP_045290421.1">
    <property type="nucleotide sequence ID" value="XM_045428635.1"/>
</dbReference>
<proteinExistence type="predicted"/>
<evidence type="ECO:0008006" key="3">
    <source>
        <dbReference type="Google" id="ProtNLM"/>
    </source>
</evidence>
<dbReference type="InParanoid" id="C0NFC0"/>
<dbReference type="Gene3D" id="1.10.510.10">
    <property type="entry name" value="Transferase(Phosphotransferase) domain 1"/>
    <property type="match status" value="1"/>
</dbReference>
<dbReference type="HOGENOM" id="CLU_076921_2_1_1"/>